<dbReference type="GO" id="GO:0030334">
    <property type="term" value="P:regulation of cell migration"/>
    <property type="evidence" value="ECO:0007669"/>
    <property type="project" value="InterPro"/>
</dbReference>
<proteinExistence type="predicted"/>
<accession>A0A9W8C9R0</accession>
<organism evidence="11 12">
    <name type="scientific">Triplophysa rosa</name>
    <name type="common">Cave loach</name>
    <dbReference type="NCBI Taxonomy" id="992332"/>
    <lineage>
        <taxon>Eukaryota</taxon>
        <taxon>Metazoa</taxon>
        <taxon>Chordata</taxon>
        <taxon>Craniata</taxon>
        <taxon>Vertebrata</taxon>
        <taxon>Euteleostomi</taxon>
        <taxon>Actinopterygii</taxon>
        <taxon>Neopterygii</taxon>
        <taxon>Teleostei</taxon>
        <taxon>Ostariophysi</taxon>
        <taxon>Cypriniformes</taxon>
        <taxon>Nemacheilidae</taxon>
        <taxon>Triplophysa</taxon>
    </lineage>
</organism>
<feature type="signal peptide" evidence="10">
    <location>
        <begin position="1"/>
        <end position="18"/>
    </location>
</feature>
<dbReference type="GO" id="GO:0005096">
    <property type="term" value="F:GTPase activator activity"/>
    <property type="evidence" value="ECO:0007669"/>
    <property type="project" value="TreeGrafter"/>
</dbReference>
<evidence type="ECO:0000256" key="9">
    <source>
        <dbReference type="SAM" id="Phobius"/>
    </source>
</evidence>
<evidence type="ECO:0000256" key="5">
    <source>
        <dbReference type="ARBA" id="ARBA00023157"/>
    </source>
</evidence>
<keyword evidence="5" id="KW-1015">Disulfide bond</keyword>
<name>A0A9W8C9R0_TRIRA</name>
<dbReference type="GO" id="GO:0007155">
    <property type="term" value="P:cell adhesion"/>
    <property type="evidence" value="ECO:0007669"/>
    <property type="project" value="InterPro"/>
</dbReference>
<keyword evidence="7" id="KW-0449">Lipoprotein</keyword>
<comment type="subcellular location">
    <subcellularLocation>
        <location evidence="1">Cell membrane</location>
    </subcellularLocation>
</comment>
<dbReference type="GO" id="GO:0005178">
    <property type="term" value="F:integrin binding"/>
    <property type="evidence" value="ECO:0007669"/>
    <property type="project" value="InterPro"/>
</dbReference>
<feature type="transmembrane region" description="Helical" evidence="9">
    <location>
        <begin position="135"/>
        <end position="153"/>
    </location>
</feature>
<sequence>MMCYTVIATLCLLGMATAQTSLEITSCLTKEQNLRMICKFTPAPTPDPKISVCHFTSEGKIVASSNASIEPDSTFKMRAKLAFEQKMCLLNLTGLSNDKPESFVCNIKQTASQATTLTATVEKRKLITCSAYCTLQHSGVVFLLVFITSPLMLELL</sequence>
<dbReference type="GO" id="GO:0005925">
    <property type="term" value="C:focal adhesion"/>
    <property type="evidence" value="ECO:0007669"/>
    <property type="project" value="TreeGrafter"/>
</dbReference>
<evidence type="ECO:0000313" key="11">
    <source>
        <dbReference type="EMBL" id="KAI7812666.1"/>
    </source>
</evidence>
<dbReference type="PANTHER" id="PTHR19226">
    <property type="entry name" value="THY-1 MEMBRANE GLYCOPROTEIN"/>
    <property type="match status" value="1"/>
</dbReference>
<dbReference type="GO" id="GO:0045121">
    <property type="term" value="C:membrane raft"/>
    <property type="evidence" value="ECO:0007669"/>
    <property type="project" value="TreeGrafter"/>
</dbReference>
<dbReference type="OrthoDB" id="8842429at2759"/>
<evidence type="ECO:0000256" key="6">
    <source>
        <dbReference type="ARBA" id="ARBA00023180"/>
    </source>
</evidence>
<keyword evidence="9" id="KW-0812">Transmembrane</keyword>
<dbReference type="GO" id="GO:0030425">
    <property type="term" value="C:dendrite"/>
    <property type="evidence" value="ECO:0007669"/>
    <property type="project" value="TreeGrafter"/>
</dbReference>
<dbReference type="GO" id="GO:0009897">
    <property type="term" value="C:external side of plasma membrane"/>
    <property type="evidence" value="ECO:0007669"/>
    <property type="project" value="TreeGrafter"/>
</dbReference>
<keyword evidence="6" id="KW-0325">Glycoprotein</keyword>
<gene>
    <name evidence="11" type="ORF">IRJ41_006776</name>
</gene>
<reference evidence="11" key="1">
    <citation type="submission" date="2021-02" db="EMBL/GenBank/DDBJ databases">
        <title>Comparative genomics reveals that relaxation of natural selection precedes convergent phenotypic evolution of cavefish.</title>
        <authorList>
            <person name="Peng Z."/>
        </authorList>
    </citation>
    <scope>NUCLEOTIDE SEQUENCE</scope>
    <source>
        <tissue evidence="11">Muscle</tissue>
    </source>
</reference>
<keyword evidence="2" id="KW-1003">Cell membrane</keyword>
<keyword evidence="9" id="KW-1133">Transmembrane helix</keyword>
<dbReference type="GO" id="GO:0007229">
    <property type="term" value="P:integrin-mediated signaling pathway"/>
    <property type="evidence" value="ECO:0007669"/>
    <property type="project" value="TreeGrafter"/>
</dbReference>
<keyword evidence="3 10" id="KW-0732">Signal</keyword>
<dbReference type="InterPro" id="IPR033292">
    <property type="entry name" value="THY1"/>
</dbReference>
<evidence type="ECO:0000256" key="2">
    <source>
        <dbReference type="ARBA" id="ARBA00022475"/>
    </source>
</evidence>
<evidence type="ECO:0000256" key="7">
    <source>
        <dbReference type="ARBA" id="ARBA00023288"/>
    </source>
</evidence>
<keyword evidence="12" id="KW-1185">Reference proteome</keyword>
<protein>
    <submittedName>
        <fullName evidence="11">Thy-1 membrane glycoprotein</fullName>
    </submittedName>
</protein>
<feature type="chain" id="PRO_5040942830" evidence="10">
    <location>
        <begin position="19"/>
        <end position="156"/>
    </location>
</feature>
<dbReference type="AlphaFoldDB" id="A0A9W8C9R0"/>
<dbReference type="GO" id="GO:0051894">
    <property type="term" value="P:positive regulation of focal adhesion assembly"/>
    <property type="evidence" value="ECO:0007669"/>
    <property type="project" value="TreeGrafter"/>
</dbReference>
<evidence type="ECO:0000313" key="12">
    <source>
        <dbReference type="Proteomes" id="UP001059041"/>
    </source>
</evidence>
<evidence type="ECO:0000256" key="4">
    <source>
        <dbReference type="ARBA" id="ARBA00023136"/>
    </source>
</evidence>
<evidence type="ECO:0000256" key="8">
    <source>
        <dbReference type="ARBA" id="ARBA00023319"/>
    </source>
</evidence>
<keyword evidence="4 9" id="KW-0472">Membrane</keyword>
<dbReference type="EMBL" id="JAFHDT010000002">
    <property type="protein sequence ID" value="KAI7812666.1"/>
    <property type="molecule type" value="Genomic_DNA"/>
</dbReference>
<dbReference type="Proteomes" id="UP001059041">
    <property type="component" value="Linkage Group LG2"/>
</dbReference>
<evidence type="ECO:0000256" key="3">
    <source>
        <dbReference type="ARBA" id="ARBA00022729"/>
    </source>
</evidence>
<keyword evidence="8" id="KW-0393">Immunoglobulin domain</keyword>
<dbReference type="PANTHER" id="PTHR19226:SF2">
    <property type="entry name" value="THY-1 MEMBRANE GLYCOPROTEIN"/>
    <property type="match status" value="1"/>
</dbReference>
<evidence type="ECO:0000256" key="1">
    <source>
        <dbReference type="ARBA" id="ARBA00004236"/>
    </source>
</evidence>
<evidence type="ECO:0000256" key="10">
    <source>
        <dbReference type="SAM" id="SignalP"/>
    </source>
</evidence>
<dbReference type="GO" id="GO:0043209">
    <property type="term" value="C:myelin sheath"/>
    <property type="evidence" value="ECO:0007669"/>
    <property type="project" value="TreeGrafter"/>
</dbReference>
<comment type="caution">
    <text evidence="11">The sequence shown here is derived from an EMBL/GenBank/DDBJ whole genome shotgun (WGS) entry which is preliminary data.</text>
</comment>